<dbReference type="InterPro" id="IPR051448">
    <property type="entry name" value="CdaR-like_regulators"/>
</dbReference>
<dbReference type="Pfam" id="PF13556">
    <property type="entry name" value="HTH_30"/>
    <property type="match status" value="1"/>
</dbReference>
<dbReference type="PANTHER" id="PTHR33744:SF15">
    <property type="entry name" value="CARBOHYDRATE DIACID REGULATOR"/>
    <property type="match status" value="1"/>
</dbReference>
<dbReference type="RefSeq" id="WP_067632949.1">
    <property type="nucleotide sequence ID" value="NZ_CP013213.1"/>
</dbReference>
<evidence type="ECO:0000313" key="4">
    <source>
        <dbReference type="Proteomes" id="UP000063781"/>
    </source>
</evidence>
<accession>A0A0X8H0J6</accession>
<evidence type="ECO:0008006" key="5">
    <source>
        <dbReference type="Google" id="ProtNLM"/>
    </source>
</evidence>
<feature type="domain" description="Purine catabolism PurC-like" evidence="1">
    <location>
        <begin position="6"/>
        <end position="123"/>
    </location>
</feature>
<proteinExistence type="predicted"/>
<dbReference type="KEGG" id="erl:AOC36_07410"/>
<feature type="domain" description="PucR C-terminal helix-turn-helix" evidence="2">
    <location>
        <begin position="464"/>
        <end position="521"/>
    </location>
</feature>
<dbReference type="PANTHER" id="PTHR33744">
    <property type="entry name" value="CARBOHYDRATE DIACID REGULATOR"/>
    <property type="match status" value="1"/>
</dbReference>
<keyword evidence="4" id="KW-1185">Reference proteome</keyword>
<dbReference type="Proteomes" id="UP000063781">
    <property type="component" value="Chromosome"/>
</dbReference>
<dbReference type="InterPro" id="IPR025736">
    <property type="entry name" value="PucR_C-HTH_dom"/>
</dbReference>
<evidence type="ECO:0000259" key="2">
    <source>
        <dbReference type="Pfam" id="PF13556"/>
    </source>
</evidence>
<sequence>MNVKTILNYPSLANARLVAGFNGVFNKVGSVMILESPDVEHWGKRYEVIVTNYFALSKLDSVELEEFFNKLMGIGISAIIFKLNRMVSSIPDLMIYFCNQLNIPLITIDESVNYEQLMIDIMGPIIDEHASLLQRFYTTHQHFLNLELQLPSIEEALESIEALLHNKVAFVDDTEDTCVASDPTVHFTTQKEDLGIDNRFVVHTYDRITGTLNDKTEVQGYAVSIPNLENKSYKLLIFETQQPLISEDFMIIESAVSFLQTALLHKYSSQRTQFIHKNNIMMDLLNARYYDAFEQNEMLTMVNLNHKKYYQGFMISLQQTKESEIDLSNHIIYLISQRFRSKYPHCAFFEKNYAITFLFNHDNENGLDKSTLDHIIRDIIDQYASSFNFYLAVSQPHQKETLYRINKECLNTMSVQRKFDQANQVVAYQDLNILRVFLETNTLHRIDDFVPIKFTRLRDEKPELYNTLHAFIQFNQNHVQAANYLFLHPKTVRYRLERVKEILEIDFNNPNDVFECAYSLRVLNLKDSIN</sequence>
<evidence type="ECO:0000259" key="1">
    <source>
        <dbReference type="Pfam" id="PF07905"/>
    </source>
</evidence>
<evidence type="ECO:0000313" key="3">
    <source>
        <dbReference type="EMBL" id="AMC93816.1"/>
    </source>
</evidence>
<dbReference type="EMBL" id="CP013213">
    <property type="protein sequence ID" value="AMC93816.1"/>
    <property type="molecule type" value="Genomic_DNA"/>
</dbReference>
<gene>
    <name evidence="3" type="ORF">AOC36_07410</name>
</gene>
<dbReference type="InterPro" id="IPR012914">
    <property type="entry name" value="PucR_dom"/>
</dbReference>
<dbReference type="Gene3D" id="1.10.10.2840">
    <property type="entry name" value="PucR C-terminal helix-turn-helix domain"/>
    <property type="match status" value="1"/>
</dbReference>
<organism evidence="3 4">
    <name type="scientific">Erysipelothrix larvae</name>
    <dbReference type="NCBI Taxonomy" id="1514105"/>
    <lineage>
        <taxon>Bacteria</taxon>
        <taxon>Bacillati</taxon>
        <taxon>Bacillota</taxon>
        <taxon>Erysipelotrichia</taxon>
        <taxon>Erysipelotrichales</taxon>
        <taxon>Erysipelotrichaceae</taxon>
        <taxon>Erysipelothrix</taxon>
    </lineage>
</organism>
<dbReference type="InterPro" id="IPR042070">
    <property type="entry name" value="PucR_C-HTH_sf"/>
</dbReference>
<reference evidence="3 4" key="1">
    <citation type="submission" date="2015-10" db="EMBL/GenBank/DDBJ databases">
        <title>Erysipelothrix larvae sp. LV19 isolated from the larval gut of the rhinoceros beetle, Trypoxylus dichotomus.</title>
        <authorList>
            <person name="Lim S."/>
            <person name="Kim B.-C."/>
        </authorList>
    </citation>
    <scope>NUCLEOTIDE SEQUENCE [LARGE SCALE GENOMIC DNA]</scope>
    <source>
        <strain evidence="3 4">LV19</strain>
    </source>
</reference>
<dbReference type="AlphaFoldDB" id="A0A0X8H0J6"/>
<protein>
    <recommendedName>
        <fullName evidence="5">PucR family transcriptional regulator</fullName>
    </recommendedName>
</protein>
<name>A0A0X8H0J6_9FIRM</name>
<dbReference type="Pfam" id="PF07905">
    <property type="entry name" value="PucR"/>
    <property type="match status" value="1"/>
</dbReference>